<evidence type="ECO:0000313" key="5">
    <source>
        <dbReference type="Proteomes" id="UP000030746"/>
    </source>
</evidence>
<dbReference type="InterPro" id="IPR009072">
    <property type="entry name" value="Histone-fold"/>
</dbReference>
<dbReference type="EMBL" id="KB199650">
    <property type="protein sequence ID" value="ESP05692.1"/>
    <property type="molecule type" value="Genomic_DNA"/>
</dbReference>
<proteinExistence type="predicted"/>
<protein>
    <recommendedName>
        <fullName evidence="3">Transcription factor CBF/NF-Y/archaeal histone domain-containing protein</fullName>
    </recommendedName>
</protein>
<dbReference type="Pfam" id="PF00808">
    <property type="entry name" value="CBFD_NFYB_HMF"/>
    <property type="match status" value="1"/>
</dbReference>
<dbReference type="Proteomes" id="UP000030746">
    <property type="component" value="Unassembled WGS sequence"/>
</dbReference>
<dbReference type="GO" id="GO:0006261">
    <property type="term" value="P:DNA-templated DNA replication"/>
    <property type="evidence" value="ECO:0007669"/>
    <property type="project" value="TreeGrafter"/>
</dbReference>
<evidence type="ECO:0000256" key="1">
    <source>
        <dbReference type="ARBA" id="ARBA00004123"/>
    </source>
</evidence>
<dbReference type="STRING" id="225164.V4BIB4"/>
<evidence type="ECO:0000259" key="3">
    <source>
        <dbReference type="Pfam" id="PF00808"/>
    </source>
</evidence>
<keyword evidence="2" id="KW-0539">Nucleus</keyword>
<dbReference type="KEGG" id="lgi:LOTGIDRAFT_89209"/>
<accession>V4BIB4</accession>
<dbReference type="HOGENOM" id="CLU_045277_8_2_1"/>
<dbReference type="GO" id="GO:0008622">
    <property type="term" value="C:epsilon DNA polymerase complex"/>
    <property type="evidence" value="ECO:0007669"/>
    <property type="project" value="TreeGrafter"/>
</dbReference>
<dbReference type="CTD" id="20252833"/>
<feature type="non-terminal residue" evidence="4">
    <location>
        <position position="93"/>
    </location>
</feature>
<reference evidence="4 5" key="1">
    <citation type="journal article" date="2013" name="Nature">
        <title>Insights into bilaterian evolution from three spiralian genomes.</title>
        <authorList>
            <person name="Simakov O."/>
            <person name="Marletaz F."/>
            <person name="Cho S.J."/>
            <person name="Edsinger-Gonzales E."/>
            <person name="Havlak P."/>
            <person name="Hellsten U."/>
            <person name="Kuo D.H."/>
            <person name="Larsson T."/>
            <person name="Lv J."/>
            <person name="Arendt D."/>
            <person name="Savage R."/>
            <person name="Osoegawa K."/>
            <person name="de Jong P."/>
            <person name="Grimwood J."/>
            <person name="Chapman J.A."/>
            <person name="Shapiro H."/>
            <person name="Aerts A."/>
            <person name="Otillar R.P."/>
            <person name="Terry A.Y."/>
            <person name="Boore J.L."/>
            <person name="Grigoriev I.V."/>
            <person name="Lindberg D.R."/>
            <person name="Seaver E.C."/>
            <person name="Weisblat D.A."/>
            <person name="Putnam N.H."/>
            <person name="Rokhsar D.S."/>
        </authorList>
    </citation>
    <scope>NUCLEOTIDE SEQUENCE [LARGE SCALE GENOMIC DNA]</scope>
</reference>
<dbReference type="Gene3D" id="1.10.20.10">
    <property type="entry name" value="Histone, subunit A"/>
    <property type="match status" value="1"/>
</dbReference>
<dbReference type="PANTHER" id="PTHR10252:SF79">
    <property type="entry name" value="DNA POLYMERASE EPSILON SUBUNIT 4"/>
    <property type="match status" value="1"/>
</dbReference>
<keyword evidence="5" id="KW-1185">Reference proteome</keyword>
<dbReference type="InterPro" id="IPR003958">
    <property type="entry name" value="CBFA_NFYB_domain"/>
</dbReference>
<dbReference type="OrthoDB" id="636685at2759"/>
<evidence type="ECO:0000313" key="4">
    <source>
        <dbReference type="EMBL" id="ESP05692.1"/>
    </source>
</evidence>
<dbReference type="CDD" id="cd22929">
    <property type="entry name" value="HFD_POLE4-like"/>
    <property type="match status" value="1"/>
</dbReference>
<dbReference type="SUPFAM" id="SSF47113">
    <property type="entry name" value="Histone-fold"/>
    <property type="match status" value="1"/>
</dbReference>
<dbReference type="OMA" id="CYAFLEG"/>
<feature type="domain" description="Transcription factor CBF/NF-Y/archaeal histone" evidence="3">
    <location>
        <begin position="19"/>
        <end position="81"/>
    </location>
</feature>
<evidence type="ECO:0000256" key="2">
    <source>
        <dbReference type="ARBA" id="ARBA00023242"/>
    </source>
</evidence>
<organism evidence="4 5">
    <name type="scientific">Lottia gigantea</name>
    <name type="common">Giant owl limpet</name>
    <dbReference type="NCBI Taxonomy" id="225164"/>
    <lineage>
        <taxon>Eukaryota</taxon>
        <taxon>Metazoa</taxon>
        <taxon>Spiralia</taxon>
        <taxon>Lophotrochozoa</taxon>
        <taxon>Mollusca</taxon>
        <taxon>Gastropoda</taxon>
        <taxon>Patellogastropoda</taxon>
        <taxon>Lottioidea</taxon>
        <taxon>Lottiidae</taxon>
        <taxon>Lottia</taxon>
    </lineage>
</organism>
<sequence>APTQNLESTEQSGGERLIRLPITRIKHIIKTDPDVTLASSEAVVALAKAAELFIQMIAKDSVGKTITNKRKTLLRKDLDIVLETKDRYTFLEG</sequence>
<dbReference type="GO" id="GO:0046982">
    <property type="term" value="F:protein heterodimerization activity"/>
    <property type="evidence" value="ECO:0007669"/>
    <property type="project" value="InterPro"/>
</dbReference>
<feature type="non-terminal residue" evidence="4">
    <location>
        <position position="1"/>
    </location>
</feature>
<dbReference type="RefSeq" id="XP_009044237.1">
    <property type="nucleotide sequence ID" value="XM_009045989.1"/>
</dbReference>
<dbReference type="InterPro" id="IPR050568">
    <property type="entry name" value="Transcr_DNA_Rep_Reg"/>
</dbReference>
<dbReference type="AlphaFoldDB" id="V4BIB4"/>
<gene>
    <name evidence="4" type="ORF">LOTGIDRAFT_89209</name>
</gene>
<name>V4BIB4_LOTGI</name>
<dbReference type="PANTHER" id="PTHR10252">
    <property type="entry name" value="HISTONE-LIKE TRANSCRIPTION FACTOR CCAAT-RELATED"/>
    <property type="match status" value="1"/>
</dbReference>
<comment type="subcellular location">
    <subcellularLocation>
        <location evidence="1">Nucleus</location>
    </subcellularLocation>
</comment>
<dbReference type="GeneID" id="20252833"/>